<evidence type="ECO:0000313" key="1">
    <source>
        <dbReference type="EMBL" id="MQY02515.1"/>
    </source>
</evidence>
<dbReference type="Proteomes" id="UP000487268">
    <property type="component" value="Unassembled WGS sequence"/>
</dbReference>
<evidence type="ECO:0000313" key="2">
    <source>
        <dbReference type="Proteomes" id="UP000487268"/>
    </source>
</evidence>
<evidence type="ECO:0008006" key="3">
    <source>
        <dbReference type="Google" id="ProtNLM"/>
    </source>
</evidence>
<organism evidence="1 2">
    <name type="scientific">Actinomadura macrotermitis</name>
    <dbReference type="NCBI Taxonomy" id="2585200"/>
    <lineage>
        <taxon>Bacteria</taxon>
        <taxon>Bacillati</taxon>
        <taxon>Actinomycetota</taxon>
        <taxon>Actinomycetes</taxon>
        <taxon>Streptosporangiales</taxon>
        <taxon>Thermomonosporaceae</taxon>
        <taxon>Actinomadura</taxon>
    </lineage>
</organism>
<keyword evidence="2" id="KW-1185">Reference proteome</keyword>
<accession>A0A7K0BMW8</accession>
<name>A0A7K0BMW8_9ACTN</name>
<proteinExistence type="predicted"/>
<dbReference type="AlphaFoldDB" id="A0A7K0BMW8"/>
<gene>
    <name evidence="1" type="ORF">ACRB68_05450</name>
</gene>
<reference evidence="1 2" key="1">
    <citation type="submission" date="2019-10" db="EMBL/GenBank/DDBJ databases">
        <title>Actinomadura rubteroloni sp. nov. and Actinomadura macrotermitis sp. nov., isolated from the gut of fungus growing-termite Macrotermes natalensis.</title>
        <authorList>
            <person name="Benndorf R."/>
            <person name="Martin K."/>
            <person name="Kuefner M."/>
            <person name="De Beer W."/>
            <person name="Kaster A.-K."/>
            <person name="Vollmers J."/>
            <person name="Poulsen M."/>
            <person name="Beemelmanns C."/>
        </authorList>
    </citation>
    <scope>NUCLEOTIDE SEQUENCE [LARGE SCALE GENOMIC DNA]</scope>
    <source>
        <strain evidence="1 2">RB68</strain>
    </source>
</reference>
<dbReference type="EMBL" id="WEGH01000001">
    <property type="protein sequence ID" value="MQY02515.1"/>
    <property type="molecule type" value="Genomic_DNA"/>
</dbReference>
<comment type="caution">
    <text evidence="1">The sequence shown here is derived from an EMBL/GenBank/DDBJ whole genome shotgun (WGS) entry which is preliminary data.</text>
</comment>
<protein>
    <recommendedName>
        <fullName evidence="3">DUF2188 domain-containing protein</fullName>
    </recommendedName>
</protein>
<sequence length="80" mass="8746">MTSVGGDRGDWEVEQMAWSWRLEKPGGEVAGTSEETFSTQADAETWLGENWRALRADGIEQVVLLDGDAVVYPMSLSDPG</sequence>
<dbReference type="RefSeq" id="WP_328593668.1">
    <property type="nucleotide sequence ID" value="NZ_WEGH01000001.1"/>
</dbReference>